<feature type="compositionally biased region" description="Polar residues" evidence="1">
    <location>
        <begin position="29"/>
        <end position="41"/>
    </location>
</feature>
<dbReference type="EMBL" id="QXGC01000746">
    <property type="protein sequence ID" value="KAE9222433.1"/>
    <property type="molecule type" value="Genomic_DNA"/>
</dbReference>
<dbReference type="Proteomes" id="UP000486351">
    <property type="component" value="Unassembled WGS sequence"/>
</dbReference>
<dbReference type="EMBL" id="QXGD01001954">
    <property type="protein sequence ID" value="KAE9196050.1"/>
    <property type="molecule type" value="Genomic_DNA"/>
</dbReference>
<evidence type="ECO:0000313" key="20">
    <source>
        <dbReference type="Proteomes" id="UP000486351"/>
    </source>
</evidence>
<dbReference type="Proteomes" id="UP000441208">
    <property type="component" value="Unassembled WGS sequence"/>
</dbReference>
<dbReference type="Proteomes" id="UP000488956">
    <property type="component" value="Unassembled WGS sequence"/>
</dbReference>
<dbReference type="Proteomes" id="UP000460718">
    <property type="component" value="Unassembled WGS sequence"/>
</dbReference>
<evidence type="ECO:0000313" key="2">
    <source>
        <dbReference type="EMBL" id="KAE8926906.1"/>
    </source>
</evidence>
<dbReference type="Proteomes" id="UP000437068">
    <property type="component" value="Unassembled WGS sequence"/>
</dbReference>
<evidence type="ECO:0000313" key="16">
    <source>
        <dbReference type="Proteomes" id="UP000440732"/>
    </source>
</evidence>
<evidence type="ECO:0000313" key="10">
    <source>
        <dbReference type="EMBL" id="KAE9280108.1"/>
    </source>
</evidence>
<feature type="compositionally biased region" description="Basic and acidic residues" evidence="1">
    <location>
        <begin position="83"/>
        <end position="93"/>
    </location>
</feature>
<sequence>MERPRGLLRTLAQPSASSSDLLSGPSVSNPSVGDLSTSDNQDTTIACTFRPLAQADELSGCSGGSHSPRLAQYASRESTLPPPERHEYHHADEEKFEDVVESSERADALRTGHDFVRASASADATSLYPELDSITLGDVEVIVEEIASSERGDDHSEQHVGQV</sequence>
<proteinExistence type="predicted"/>
<comment type="caution">
    <text evidence="6">The sequence shown here is derived from an EMBL/GenBank/DDBJ whole genome shotgun (WGS) entry which is preliminary data.</text>
</comment>
<evidence type="ECO:0000313" key="3">
    <source>
        <dbReference type="EMBL" id="KAE9002964.1"/>
    </source>
</evidence>
<organism evidence="6 16">
    <name type="scientific">Phytophthora fragariae</name>
    <dbReference type="NCBI Taxonomy" id="53985"/>
    <lineage>
        <taxon>Eukaryota</taxon>
        <taxon>Sar</taxon>
        <taxon>Stramenopiles</taxon>
        <taxon>Oomycota</taxon>
        <taxon>Peronosporomycetes</taxon>
        <taxon>Peronosporales</taxon>
        <taxon>Peronosporaceae</taxon>
        <taxon>Phytophthora</taxon>
    </lineage>
</organism>
<gene>
    <name evidence="10" type="ORF">PF001_g24388</name>
    <name evidence="8" type="ORF">PF002_g23152</name>
    <name evidence="9" type="ORF">PF004_g12792</name>
    <name evidence="7" type="ORF">PF005_g22136</name>
    <name evidence="6" type="ORF">PF006_g21141</name>
    <name evidence="4" type="ORF">PF007_g26619</name>
    <name evidence="11" type="ORF">PF008_g26269</name>
    <name evidence="2" type="ORF">PF009_g22913</name>
    <name evidence="5" type="ORF">PF010_g24681</name>
    <name evidence="3" type="ORF">PF011_g13086</name>
</gene>
<feature type="compositionally biased region" description="Low complexity" evidence="1">
    <location>
        <begin position="14"/>
        <end position="28"/>
    </location>
</feature>
<evidence type="ECO:0000313" key="5">
    <source>
        <dbReference type="EMBL" id="KAE9074417.1"/>
    </source>
</evidence>
<dbReference type="EMBL" id="QXGF01001950">
    <property type="protein sequence ID" value="KAE8926906.1"/>
    <property type="molecule type" value="Genomic_DNA"/>
</dbReference>
<dbReference type="Proteomes" id="UP000429523">
    <property type="component" value="Unassembled WGS sequence"/>
</dbReference>
<evidence type="ECO:0000313" key="7">
    <source>
        <dbReference type="EMBL" id="KAE9183340.1"/>
    </source>
</evidence>
<evidence type="ECO:0000313" key="19">
    <source>
        <dbReference type="Proteomes" id="UP000476176"/>
    </source>
</evidence>
<evidence type="ECO:0000313" key="21">
    <source>
        <dbReference type="Proteomes" id="UP000488956"/>
    </source>
</evidence>
<evidence type="ECO:0000313" key="12">
    <source>
        <dbReference type="Proteomes" id="UP000429523"/>
    </source>
</evidence>
<dbReference type="EMBL" id="QXGE01002666">
    <property type="protein sequence ID" value="KAE9280108.1"/>
    <property type="molecule type" value="Genomic_DNA"/>
</dbReference>
<evidence type="ECO:0000313" key="17">
    <source>
        <dbReference type="Proteomes" id="UP000441208"/>
    </source>
</evidence>
<protein>
    <submittedName>
        <fullName evidence="6">Uncharacterized protein</fullName>
    </submittedName>
</protein>
<evidence type="ECO:0000313" key="4">
    <source>
        <dbReference type="EMBL" id="KAE9071284.1"/>
    </source>
</evidence>
<dbReference type="EMBL" id="QXFX01002703">
    <property type="protein sequence ID" value="KAE9074417.1"/>
    <property type="molecule type" value="Genomic_DNA"/>
</dbReference>
<dbReference type="EMBL" id="QXGA01001920">
    <property type="protein sequence ID" value="KAE9107331.1"/>
    <property type="molecule type" value="Genomic_DNA"/>
</dbReference>
<evidence type="ECO:0000313" key="13">
    <source>
        <dbReference type="Proteomes" id="UP000433483"/>
    </source>
</evidence>
<evidence type="ECO:0000313" key="11">
    <source>
        <dbReference type="EMBL" id="KAE9287966.1"/>
    </source>
</evidence>
<dbReference type="Proteomes" id="UP000440732">
    <property type="component" value="Unassembled WGS sequence"/>
</dbReference>
<evidence type="ECO:0000256" key="1">
    <source>
        <dbReference type="SAM" id="MobiDB-lite"/>
    </source>
</evidence>
<dbReference type="OrthoDB" id="141325at2759"/>
<keyword evidence="13" id="KW-1185">Reference proteome</keyword>
<dbReference type="Proteomes" id="UP000433483">
    <property type="component" value="Unassembled WGS sequence"/>
</dbReference>
<dbReference type="EMBL" id="QXGB01001954">
    <property type="protein sequence ID" value="KAE9183340.1"/>
    <property type="molecule type" value="Genomic_DNA"/>
</dbReference>
<dbReference type="EMBL" id="QXFY01003160">
    <property type="protein sequence ID" value="KAE9287966.1"/>
    <property type="molecule type" value="Genomic_DNA"/>
</dbReference>
<feature type="region of interest" description="Disordered" evidence="1">
    <location>
        <begin position="56"/>
        <end position="97"/>
    </location>
</feature>
<dbReference type="Proteomes" id="UP000476176">
    <property type="component" value="Unassembled WGS sequence"/>
</dbReference>
<evidence type="ECO:0000313" key="18">
    <source>
        <dbReference type="Proteomes" id="UP000460718"/>
    </source>
</evidence>
<evidence type="ECO:0000313" key="15">
    <source>
        <dbReference type="Proteomes" id="UP000440367"/>
    </source>
</evidence>
<evidence type="ECO:0000313" key="9">
    <source>
        <dbReference type="EMBL" id="KAE9222433.1"/>
    </source>
</evidence>
<dbReference type="Proteomes" id="UP000440367">
    <property type="component" value="Unassembled WGS sequence"/>
</dbReference>
<accession>A0A6A3S7V5</accession>
<evidence type="ECO:0000313" key="6">
    <source>
        <dbReference type="EMBL" id="KAE9107331.1"/>
    </source>
</evidence>
<name>A0A6A3S7V5_9STRA</name>
<feature type="region of interest" description="Disordered" evidence="1">
    <location>
        <begin position="1"/>
        <end position="41"/>
    </location>
</feature>
<dbReference type="AlphaFoldDB" id="A0A6A3S7V5"/>
<evidence type="ECO:0000313" key="8">
    <source>
        <dbReference type="EMBL" id="KAE9196050.1"/>
    </source>
</evidence>
<dbReference type="EMBL" id="QXFZ01003103">
    <property type="protein sequence ID" value="KAE9071284.1"/>
    <property type="molecule type" value="Genomic_DNA"/>
</dbReference>
<dbReference type="EMBL" id="QXFW01000790">
    <property type="protein sequence ID" value="KAE9002964.1"/>
    <property type="molecule type" value="Genomic_DNA"/>
</dbReference>
<reference evidence="12 13" key="1">
    <citation type="submission" date="2018-08" db="EMBL/GenBank/DDBJ databases">
        <title>Genomic investigation of the strawberry pathogen Phytophthora fragariae indicates pathogenicity is determined by transcriptional variation in three key races.</title>
        <authorList>
            <person name="Adams T.M."/>
            <person name="Armitage A.D."/>
            <person name="Sobczyk M.K."/>
            <person name="Bates H.J."/>
            <person name="Dunwell J.M."/>
            <person name="Nellist C.F."/>
            <person name="Harrison R.J."/>
        </authorList>
    </citation>
    <scope>NUCLEOTIDE SEQUENCE [LARGE SCALE GENOMIC DNA]</scope>
    <source>
        <strain evidence="10 14">A4</strain>
        <strain evidence="8 15">BC-1</strain>
        <strain evidence="9 19">BC-23</strain>
        <strain evidence="7 13">NOV-27</strain>
        <strain evidence="6 16">NOV-5</strain>
        <strain evidence="4 17">NOV-71</strain>
        <strain evidence="11 20">NOV-77</strain>
        <strain evidence="2 12">NOV-9</strain>
        <strain evidence="5 21">ONT-3</strain>
        <strain evidence="3 18">SCRP245</strain>
    </source>
</reference>
<evidence type="ECO:0000313" key="14">
    <source>
        <dbReference type="Proteomes" id="UP000437068"/>
    </source>
</evidence>